<name>A0A926EF62_9FIRM</name>
<comment type="pathway">
    <text evidence="8">Amino-acid biosynthesis; L-methionine biosynthesis via de novo pathway; O-acetyl-L-homoserine from L-homoserine: step 1/1.</text>
</comment>
<evidence type="ECO:0000256" key="6">
    <source>
        <dbReference type="ARBA" id="ARBA00023315"/>
    </source>
</evidence>
<comment type="similarity">
    <text evidence="8">Belongs to the MetA family.</text>
</comment>
<evidence type="ECO:0000256" key="7">
    <source>
        <dbReference type="ARBA" id="ARBA00049043"/>
    </source>
</evidence>
<evidence type="ECO:0000256" key="4">
    <source>
        <dbReference type="ARBA" id="ARBA00022679"/>
    </source>
</evidence>
<protein>
    <recommendedName>
        <fullName evidence="8">Homoserine O-acetyltransferase</fullName>
        <shortName evidence="8">HAT</shortName>
        <ecNumber evidence="8">2.3.1.31</ecNumber>
    </recommendedName>
    <alternativeName>
        <fullName evidence="8">Homoserine transacetylase</fullName>
        <shortName evidence="8">HTA</shortName>
    </alternativeName>
</protein>
<feature type="binding site" evidence="8">
    <location>
        <position position="248"/>
    </location>
    <ligand>
        <name>substrate</name>
    </ligand>
</feature>
<evidence type="ECO:0000256" key="9">
    <source>
        <dbReference type="PIRSR" id="PIRSR000450-1"/>
    </source>
</evidence>
<keyword evidence="6 8" id="KW-0012">Acyltransferase</keyword>
<keyword evidence="5 8" id="KW-0486">Methionine biosynthesis</keyword>
<accession>A0A926EF62</accession>
<dbReference type="PIRSF" id="PIRSF000450">
    <property type="entry name" value="H_ser_succinyltr"/>
    <property type="match status" value="1"/>
</dbReference>
<evidence type="ECO:0000256" key="5">
    <source>
        <dbReference type="ARBA" id="ARBA00023167"/>
    </source>
</evidence>
<comment type="subcellular location">
    <subcellularLocation>
        <location evidence="1 8">Cytoplasm</location>
    </subcellularLocation>
</comment>
<feature type="binding site" evidence="8">
    <location>
        <position position="163"/>
    </location>
    <ligand>
        <name>substrate</name>
    </ligand>
</feature>
<dbReference type="GO" id="GO:0005737">
    <property type="term" value="C:cytoplasm"/>
    <property type="evidence" value="ECO:0007669"/>
    <property type="project" value="UniProtKB-SubCell"/>
</dbReference>
<dbReference type="NCBIfam" id="TIGR01001">
    <property type="entry name" value="metA"/>
    <property type="match status" value="1"/>
</dbReference>
<dbReference type="InterPro" id="IPR029062">
    <property type="entry name" value="Class_I_gatase-like"/>
</dbReference>
<dbReference type="HAMAP" id="MF_00295">
    <property type="entry name" value="MetA_acyltransf"/>
    <property type="match status" value="1"/>
</dbReference>
<dbReference type="PANTHER" id="PTHR20919:SF0">
    <property type="entry name" value="HOMOSERINE O-SUCCINYLTRANSFERASE"/>
    <property type="match status" value="1"/>
</dbReference>
<dbReference type="GO" id="GO:0008899">
    <property type="term" value="F:homoserine O-succinyltransferase activity"/>
    <property type="evidence" value="ECO:0007669"/>
    <property type="project" value="UniProtKB-UniRule"/>
</dbReference>
<proteinExistence type="inferred from homology"/>
<dbReference type="Gene3D" id="3.40.50.880">
    <property type="match status" value="1"/>
</dbReference>
<dbReference type="RefSeq" id="WP_177671519.1">
    <property type="nucleotide sequence ID" value="NZ_JACRSY010000003.1"/>
</dbReference>
<dbReference type="CDD" id="cd03131">
    <property type="entry name" value="GATase1_HTS"/>
    <property type="match status" value="1"/>
</dbReference>
<evidence type="ECO:0000313" key="11">
    <source>
        <dbReference type="Proteomes" id="UP000655830"/>
    </source>
</evidence>
<comment type="caution">
    <text evidence="10">The sequence shown here is derived from an EMBL/GenBank/DDBJ whole genome shotgun (WGS) entry which is preliminary data.</text>
</comment>
<comment type="caution">
    <text evidence="8">Lacks conserved residue(s) required for the propagation of feature annotation.</text>
</comment>
<gene>
    <name evidence="10" type="primary">metA</name>
    <name evidence="8" type="synonym">metAA</name>
    <name evidence="10" type="ORF">H8718_02560</name>
</gene>
<organism evidence="10 11">
    <name type="scientific">Zhenhengia yiwuensis</name>
    <dbReference type="NCBI Taxonomy" id="2763666"/>
    <lineage>
        <taxon>Bacteria</taxon>
        <taxon>Bacillati</taxon>
        <taxon>Bacillota</taxon>
        <taxon>Clostridia</taxon>
        <taxon>Lachnospirales</taxon>
        <taxon>Lachnospiraceae</taxon>
        <taxon>Zhenhengia</taxon>
    </lineage>
</organism>
<evidence type="ECO:0000256" key="2">
    <source>
        <dbReference type="ARBA" id="ARBA00022490"/>
    </source>
</evidence>
<feature type="active site" evidence="8">
    <location>
        <position position="236"/>
    </location>
</feature>
<feature type="site" description="Important for acyl-CoA specificity" evidence="8">
    <location>
        <position position="111"/>
    </location>
</feature>
<dbReference type="Proteomes" id="UP000655830">
    <property type="component" value="Unassembled WGS sequence"/>
</dbReference>
<dbReference type="EMBL" id="JACRSY010000003">
    <property type="protein sequence ID" value="MBC8578414.1"/>
    <property type="molecule type" value="Genomic_DNA"/>
</dbReference>
<dbReference type="FunFam" id="3.40.50.880:FF:000004">
    <property type="entry name" value="Homoserine O-succinyltransferase"/>
    <property type="match status" value="1"/>
</dbReference>
<keyword evidence="2 8" id="KW-0963">Cytoplasm</keyword>
<feature type="active site" description="Proton acceptor" evidence="8">
    <location>
        <position position="234"/>
    </location>
</feature>
<evidence type="ECO:0000256" key="8">
    <source>
        <dbReference type="HAMAP-Rule" id="MF_00295"/>
    </source>
</evidence>
<evidence type="ECO:0000256" key="3">
    <source>
        <dbReference type="ARBA" id="ARBA00022605"/>
    </source>
</evidence>
<dbReference type="InterPro" id="IPR033752">
    <property type="entry name" value="MetA_family"/>
</dbReference>
<evidence type="ECO:0000256" key="1">
    <source>
        <dbReference type="ARBA" id="ARBA00004496"/>
    </source>
</evidence>
<comment type="catalytic activity">
    <reaction evidence="7 8">
        <text>L-homoserine + acetyl-CoA = O-acetyl-L-homoserine + CoA</text>
        <dbReference type="Rhea" id="RHEA:13701"/>
        <dbReference type="ChEBI" id="CHEBI:57287"/>
        <dbReference type="ChEBI" id="CHEBI:57288"/>
        <dbReference type="ChEBI" id="CHEBI:57476"/>
        <dbReference type="ChEBI" id="CHEBI:57716"/>
        <dbReference type="EC" id="2.3.1.31"/>
    </reaction>
</comment>
<dbReference type="InterPro" id="IPR005697">
    <property type="entry name" value="HST_MetA"/>
</dbReference>
<reference evidence="10" key="1">
    <citation type="submission" date="2020-08" db="EMBL/GenBank/DDBJ databases">
        <title>Genome public.</title>
        <authorList>
            <person name="Liu C."/>
            <person name="Sun Q."/>
        </authorList>
    </citation>
    <scope>NUCLEOTIDE SEQUENCE</scope>
    <source>
        <strain evidence="10">NSJ-12</strain>
    </source>
</reference>
<comment type="function">
    <text evidence="8">Transfers an acetyl group from acetyl-CoA to L-homoserine, forming acetyl-L-homoserine.</text>
</comment>
<dbReference type="AlphaFoldDB" id="A0A926EF62"/>
<keyword evidence="4 8" id="KW-0808">Transferase</keyword>
<dbReference type="PANTHER" id="PTHR20919">
    <property type="entry name" value="HOMOSERINE O-SUCCINYLTRANSFERASE"/>
    <property type="match status" value="1"/>
</dbReference>
<keyword evidence="3 8" id="KW-0028">Amino-acid biosynthesis</keyword>
<dbReference type="EC" id="2.3.1.31" evidence="8"/>
<sequence length="304" mass="35497">MPIRVPNQLPAAQVLQKENIFIMDEECAIRQDIRELKIALLNLMPVKQDTEVQLLRLLGNTPLQIDITLLRPATHESKNTSSEYLNTFYKTFEEVREEKFDGMIITGAPVEQMPFEEVTYWEELTEIMEWTNTNVTSTFHICWGAQAGLYYHYGIHKELLKKKRFGIFEHTRINNAPLLYGLDDKVSIPHSRHTEISRQEVKACNDLVMLLDSKEAGPALMISKDGKHIFATGHAEYDPYTLGNEYKRDLAKNLPIEMPQNYFIQNNMEKGVCVNWRSHAYILFSNWLNYYVYQVTPYNLKEIR</sequence>
<evidence type="ECO:0000313" key="10">
    <source>
        <dbReference type="EMBL" id="MBC8578414.1"/>
    </source>
</evidence>
<feature type="binding site" evidence="8">
    <location>
        <position position="191"/>
    </location>
    <ligand>
        <name>substrate</name>
    </ligand>
</feature>
<feature type="active site" description="Acyl-thioester intermediate" evidence="8 9">
    <location>
        <position position="142"/>
    </location>
</feature>
<feature type="site" description="Important for substrate specificity" evidence="8">
    <location>
        <position position="191"/>
    </location>
</feature>
<dbReference type="GO" id="GO:0019281">
    <property type="term" value="P:L-methionine biosynthetic process from homoserine via O-succinyl-L-homoserine and cystathionine"/>
    <property type="evidence" value="ECO:0007669"/>
    <property type="project" value="InterPro"/>
</dbReference>
<keyword evidence="11" id="KW-1185">Reference proteome</keyword>
<dbReference type="GO" id="GO:0004414">
    <property type="term" value="F:homoserine O-acetyltransferase activity"/>
    <property type="evidence" value="ECO:0007669"/>
    <property type="project" value="UniProtKB-EC"/>
</dbReference>
<dbReference type="Pfam" id="PF04204">
    <property type="entry name" value="HTS"/>
    <property type="match status" value="1"/>
</dbReference>
<dbReference type="SUPFAM" id="SSF52317">
    <property type="entry name" value="Class I glutamine amidotransferase-like"/>
    <property type="match status" value="1"/>
</dbReference>